<feature type="transmembrane region" description="Helical" evidence="5">
    <location>
        <begin position="124"/>
        <end position="141"/>
    </location>
</feature>
<dbReference type="EMBL" id="JAGGKO010000002">
    <property type="protein sequence ID" value="MBP1954760.1"/>
    <property type="molecule type" value="Genomic_DNA"/>
</dbReference>
<keyword evidence="9" id="KW-1185">Reference proteome</keyword>
<gene>
    <name evidence="7" type="ORF">GCM10009017_07100</name>
    <name evidence="8" type="ORF">J2752_001672</name>
</gene>
<protein>
    <submittedName>
        <fullName evidence="8">Drug/metabolite transporter (DMT)-like permease</fullName>
    </submittedName>
    <submittedName>
        <fullName evidence="7">EamA family transporter</fullName>
    </submittedName>
</protein>
<evidence type="ECO:0000313" key="9">
    <source>
        <dbReference type="Proteomes" id="UP000614609"/>
    </source>
</evidence>
<evidence type="ECO:0000256" key="3">
    <source>
        <dbReference type="ARBA" id="ARBA00022989"/>
    </source>
</evidence>
<feature type="domain" description="EamA" evidence="6">
    <location>
        <begin position="155"/>
        <end position="289"/>
    </location>
</feature>
<feature type="transmembrane region" description="Helical" evidence="5">
    <location>
        <begin position="7"/>
        <end position="29"/>
    </location>
</feature>
<feature type="transmembrane region" description="Helical" evidence="5">
    <location>
        <begin position="153"/>
        <end position="173"/>
    </location>
</feature>
<reference evidence="7" key="1">
    <citation type="journal article" date="2014" name="Int. J. Syst. Evol. Microbiol.">
        <title>Complete genome sequence of Corynebacterium casei LMG S-19264T (=DSM 44701T), isolated from a smear-ripened cheese.</title>
        <authorList>
            <consortium name="US DOE Joint Genome Institute (JGI-PGF)"/>
            <person name="Walter F."/>
            <person name="Albersmeier A."/>
            <person name="Kalinowski J."/>
            <person name="Ruckert C."/>
        </authorList>
    </citation>
    <scope>NUCLEOTIDE SEQUENCE</scope>
    <source>
        <strain evidence="7">JCM 16108</strain>
    </source>
</reference>
<dbReference type="SUPFAM" id="SSF103481">
    <property type="entry name" value="Multidrug resistance efflux transporter EmrE"/>
    <property type="match status" value="2"/>
</dbReference>
<organism evidence="7 9">
    <name type="scientific">Halarchaeum rubridurum</name>
    <dbReference type="NCBI Taxonomy" id="489911"/>
    <lineage>
        <taxon>Archaea</taxon>
        <taxon>Methanobacteriati</taxon>
        <taxon>Methanobacteriota</taxon>
        <taxon>Stenosarchaea group</taxon>
        <taxon>Halobacteria</taxon>
        <taxon>Halobacteriales</taxon>
        <taxon>Halobacteriaceae</taxon>
    </lineage>
</organism>
<evidence type="ECO:0000256" key="4">
    <source>
        <dbReference type="ARBA" id="ARBA00023136"/>
    </source>
</evidence>
<evidence type="ECO:0000256" key="2">
    <source>
        <dbReference type="ARBA" id="ARBA00022692"/>
    </source>
</evidence>
<dbReference type="PANTHER" id="PTHR32322:SF2">
    <property type="entry name" value="EAMA DOMAIN-CONTAINING PROTEIN"/>
    <property type="match status" value="1"/>
</dbReference>
<reference evidence="8" key="3">
    <citation type="submission" date="2021-03" db="EMBL/GenBank/DDBJ databases">
        <title>Genomic Encyclopedia of Type Strains, Phase IV (KMG-IV): sequencing the most valuable type-strain genomes for metagenomic binning, comparative biology and taxonomic classification.</title>
        <authorList>
            <person name="Goeker M."/>
        </authorList>
    </citation>
    <scope>NUCLEOTIDE SEQUENCE</scope>
    <source>
        <strain evidence="8">DSM 22443</strain>
    </source>
</reference>
<evidence type="ECO:0000259" key="6">
    <source>
        <dbReference type="Pfam" id="PF00892"/>
    </source>
</evidence>
<dbReference type="InterPro" id="IPR000620">
    <property type="entry name" value="EamA_dom"/>
</dbReference>
<reference evidence="7" key="2">
    <citation type="submission" date="2020-09" db="EMBL/GenBank/DDBJ databases">
        <authorList>
            <person name="Sun Q."/>
            <person name="Ohkuma M."/>
        </authorList>
    </citation>
    <scope>NUCLEOTIDE SEQUENCE</scope>
    <source>
        <strain evidence="7">JCM 16108</strain>
    </source>
</reference>
<dbReference type="Proteomes" id="UP000614609">
    <property type="component" value="Unassembled WGS sequence"/>
</dbReference>
<sequence length="306" mass="32198">MRSEYQDLLLFGAYSVCGALVFVGAKLGMPDVPPLLFAALRLDVAGVALLAVAGWRVSDWRPRTRRDVLDVAVVGVFTLGVMNAMLLTGQQYVTSAVGAITYSFMPILTTGFAVLLLPSASLDRLSALGILLGFVGVGIVAQPSPTAVRAGRLVGFGLMVGSVAIFAFGTVVTQRMQPSLPRVALTAWGVALAAVVNHGIAVAVHQPLAAITWSADAIAGVLVEGVLATAVLYAVHFDLIDRIGPARTSLSFYVQPIVAAPLGLLLFDNGLSRASLVGFGVIFVGFVLVERRVFVDTCHAWLSRRP</sequence>
<feature type="transmembrane region" description="Helical" evidence="5">
    <location>
        <begin position="185"/>
        <end position="205"/>
    </location>
</feature>
<evidence type="ECO:0000313" key="8">
    <source>
        <dbReference type="EMBL" id="MBP1954760.1"/>
    </source>
</evidence>
<feature type="transmembrane region" description="Helical" evidence="5">
    <location>
        <begin position="92"/>
        <end position="117"/>
    </location>
</feature>
<feature type="transmembrane region" description="Helical" evidence="5">
    <location>
        <begin position="273"/>
        <end position="289"/>
    </location>
</feature>
<evidence type="ECO:0000313" key="7">
    <source>
        <dbReference type="EMBL" id="GGM59553.1"/>
    </source>
</evidence>
<keyword evidence="3 5" id="KW-1133">Transmembrane helix</keyword>
<dbReference type="InterPro" id="IPR037185">
    <property type="entry name" value="EmrE-like"/>
</dbReference>
<evidence type="ECO:0000256" key="1">
    <source>
        <dbReference type="ARBA" id="ARBA00004141"/>
    </source>
</evidence>
<feature type="transmembrane region" description="Helical" evidence="5">
    <location>
        <begin position="35"/>
        <end position="55"/>
    </location>
</feature>
<dbReference type="Pfam" id="PF00892">
    <property type="entry name" value="EamA"/>
    <property type="match status" value="2"/>
</dbReference>
<dbReference type="RefSeq" id="WP_229732299.1">
    <property type="nucleotide sequence ID" value="NZ_BMOO01000002.1"/>
</dbReference>
<dbReference type="AlphaFoldDB" id="A0A830FYG0"/>
<feature type="transmembrane region" description="Helical" evidence="5">
    <location>
        <begin position="217"/>
        <end position="237"/>
    </location>
</feature>
<feature type="transmembrane region" description="Helical" evidence="5">
    <location>
        <begin position="67"/>
        <end position="86"/>
    </location>
</feature>
<dbReference type="InterPro" id="IPR050638">
    <property type="entry name" value="AA-Vitamin_Transporters"/>
</dbReference>
<evidence type="ECO:0000256" key="5">
    <source>
        <dbReference type="SAM" id="Phobius"/>
    </source>
</evidence>
<keyword evidence="2 5" id="KW-0812">Transmembrane</keyword>
<dbReference type="GO" id="GO:0016020">
    <property type="term" value="C:membrane"/>
    <property type="evidence" value="ECO:0007669"/>
    <property type="project" value="UniProtKB-SubCell"/>
</dbReference>
<accession>A0A830FYG0</accession>
<name>A0A830FYG0_9EURY</name>
<feature type="domain" description="EamA" evidence="6">
    <location>
        <begin position="11"/>
        <end position="140"/>
    </location>
</feature>
<keyword evidence="4 5" id="KW-0472">Membrane</keyword>
<comment type="caution">
    <text evidence="7">The sequence shown here is derived from an EMBL/GenBank/DDBJ whole genome shotgun (WGS) entry which is preliminary data.</text>
</comment>
<dbReference type="Proteomes" id="UP000765891">
    <property type="component" value="Unassembled WGS sequence"/>
</dbReference>
<dbReference type="PANTHER" id="PTHR32322">
    <property type="entry name" value="INNER MEMBRANE TRANSPORTER"/>
    <property type="match status" value="1"/>
</dbReference>
<dbReference type="EMBL" id="BMOO01000002">
    <property type="protein sequence ID" value="GGM59553.1"/>
    <property type="molecule type" value="Genomic_DNA"/>
</dbReference>
<feature type="transmembrane region" description="Helical" evidence="5">
    <location>
        <begin position="249"/>
        <end position="267"/>
    </location>
</feature>
<proteinExistence type="predicted"/>
<comment type="subcellular location">
    <subcellularLocation>
        <location evidence="1">Membrane</location>
        <topology evidence="1">Multi-pass membrane protein</topology>
    </subcellularLocation>
</comment>